<feature type="compositionally biased region" description="Low complexity" evidence="1">
    <location>
        <begin position="164"/>
        <end position="176"/>
    </location>
</feature>
<reference evidence="3" key="1">
    <citation type="journal article" date="2017" name="Mycologia">
        <title>Fusarium algeriense, sp. nov., a novel toxigenic crown rot pathogen of durum wheat from Algeria is nested in the Fusarium burgessii species complex.</title>
        <authorList>
            <person name="Laraba I."/>
            <person name="Keddad A."/>
            <person name="Boureghda H."/>
            <person name="Abdallah N."/>
            <person name="Vaughan M.M."/>
            <person name="Proctor R.H."/>
            <person name="Busman M."/>
            <person name="O'Donnell K."/>
        </authorList>
    </citation>
    <scope>NUCLEOTIDE SEQUENCE</scope>
    <source>
        <strain evidence="3">NRRL 25174</strain>
    </source>
</reference>
<reference evidence="3" key="2">
    <citation type="submission" date="2020-02" db="EMBL/GenBank/DDBJ databases">
        <title>Identification and distribution of gene clusters putatively required for synthesis of sphingolipid metabolism inhibitors in phylogenetically diverse species of the filamentous fungus Fusarium.</title>
        <authorList>
            <person name="Kim H.-S."/>
            <person name="Busman M."/>
            <person name="Brown D.W."/>
            <person name="Divon H."/>
            <person name="Uhlig S."/>
            <person name="Proctor R.H."/>
        </authorList>
    </citation>
    <scope>NUCLEOTIDE SEQUENCE</scope>
    <source>
        <strain evidence="3">NRRL 25174</strain>
    </source>
</reference>
<dbReference type="Proteomes" id="UP000730481">
    <property type="component" value="Unassembled WGS sequence"/>
</dbReference>
<comment type="caution">
    <text evidence="3">The sequence shown here is derived from an EMBL/GenBank/DDBJ whole genome shotgun (WGS) entry which is preliminary data.</text>
</comment>
<organism evidence="3 4">
    <name type="scientific">Fusarium beomiforme</name>
    <dbReference type="NCBI Taxonomy" id="44412"/>
    <lineage>
        <taxon>Eukaryota</taxon>
        <taxon>Fungi</taxon>
        <taxon>Dikarya</taxon>
        <taxon>Ascomycota</taxon>
        <taxon>Pezizomycotina</taxon>
        <taxon>Sordariomycetes</taxon>
        <taxon>Hypocreomycetidae</taxon>
        <taxon>Hypocreales</taxon>
        <taxon>Nectriaceae</taxon>
        <taxon>Fusarium</taxon>
        <taxon>Fusarium burgessii species complex</taxon>
    </lineage>
</organism>
<proteinExistence type="predicted"/>
<evidence type="ECO:0000313" key="3">
    <source>
        <dbReference type="EMBL" id="KAF4331679.1"/>
    </source>
</evidence>
<accession>A0A9P5DQZ8</accession>
<feature type="signal peptide" evidence="2">
    <location>
        <begin position="1"/>
        <end position="18"/>
    </location>
</feature>
<evidence type="ECO:0000256" key="1">
    <source>
        <dbReference type="SAM" id="MobiDB-lite"/>
    </source>
</evidence>
<dbReference type="AlphaFoldDB" id="A0A9P5DQZ8"/>
<name>A0A9P5DQZ8_9HYPO</name>
<evidence type="ECO:0000256" key="2">
    <source>
        <dbReference type="SAM" id="SignalP"/>
    </source>
</evidence>
<feature type="chain" id="PRO_5040379132" description="C2H2-type domain-containing protein" evidence="2">
    <location>
        <begin position="19"/>
        <end position="197"/>
    </location>
</feature>
<sequence length="197" mass="22080">MVCKELGVLLCLLCPVAIKPGTDQVKHHYRNRHRTVGAQLQEVIAFAASFSPSGSRPRALQDPTDEDMELPVDGSPPIAELETYAGFSCKSCRHLTRDRSNRDRHQVLAKHNEEEHEEEDEEDEGGKSSRQRRNWESVMLQSLRRAPHARYWIVETVRTRRGSRGSSRSSRSSSREGSGGVSVGASVDFGLLKLVRS</sequence>
<feature type="region of interest" description="Disordered" evidence="1">
    <location>
        <begin position="156"/>
        <end position="184"/>
    </location>
</feature>
<dbReference type="OrthoDB" id="5087949at2759"/>
<feature type="region of interest" description="Disordered" evidence="1">
    <location>
        <begin position="109"/>
        <end position="133"/>
    </location>
</feature>
<protein>
    <recommendedName>
        <fullName evidence="5">C2H2-type domain-containing protein</fullName>
    </recommendedName>
</protein>
<gene>
    <name evidence="3" type="ORF">FBEOM_14561</name>
</gene>
<dbReference type="Pfam" id="PF12013">
    <property type="entry name" value="OrsD"/>
    <property type="match status" value="1"/>
</dbReference>
<evidence type="ECO:0000313" key="4">
    <source>
        <dbReference type="Proteomes" id="UP000730481"/>
    </source>
</evidence>
<dbReference type="InterPro" id="IPR022698">
    <property type="entry name" value="OrsD"/>
</dbReference>
<feature type="region of interest" description="Disordered" evidence="1">
    <location>
        <begin position="51"/>
        <end position="71"/>
    </location>
</feature>
<keyword evidence="4" id="KW-1185">Reference proteome</keyword>
<dbReference type="EMBL" id="PVQB02001522">
    <property type="protein sequence ID" value="KAF4331679.1"/>
    <property type="molecule type" value="Genomic_DNA"/>
</dbReference>
<feature type="non-terminal residue" evidence="3">
    <location>
        <position position="1"/>
    </location>
</feature>
<evidence type="ECO:0008006" key="5">
    <source>
        <dbReference type="Google" id="ProtNLM"/>
    </source>
</evidence>
<keyword evidence="2" id="KW-0732">Signal</keyword>
<feature type="compositionally biased region" description="Acidic residues" evidence="1">
    <location>
        <begin position="115"/>
        <end position="124"/>
    </location>
</feature>